<dbReference type="PANTHER" id="PTHR32071:SF57">
    <property type="entry name" value="C4-DICARBOXYLATE TRANSPORT TRANSCRIPTIONAL REGULATORY PROTEIN DCTD"/>
    <property type="match status" value="1"/>
</dbReference>
<keyword evidence="4" id="KW-0238">DNA-binding</keyword>
<dbReference type="SUPFAM" id="SSF52540">
    <property type="entry name" value="P-loop containing nucleoside triphosphate hydrolases"/>
    <property type="match status" value="1"/>
</dbReference>
<dbReference type="PROSITE" id="PS00675">
    <property type="entry name" value="SIGMA54_INTERACT_1"/>
    <property type="match status" value="1"/>
</dbReference>
<keyword evidence="1" id="KW-0547">Nucleotide-binding</keyword>
<evidence type="ECO:0000256" key="1">
    <source>
        <dbReference type="ARBA" id="ARBA00022741"/>
    </source>
</evidence>
<keyword evidence="3" id="KW-0805">Transcription regulation</keyword>
<dbReference type="InterPro" id="IPR029016">
    <property type="entry name" value="GAF-like_dom_sf"/>
</dbReference>
<dbReference type="InterPro" id="IPR009057">
    <property type="entry name" value="Homeodomain-like_sf"/>
</dbReference>
<gene>
    <name evidence="7" type="primary">aorR</name>
</gene>
<dbReference type="PROSITE" id="PS00676">
    <property type="entry name" value="SIGMA54_INTERACT_2"/>
    <property type="match status" value="1"/>
</dbReference>
<dbReference type="Gene3D" id="1.10.8.60">
    <property type="match status" value="1"/>
</dbReference>
<accession>Q93KC9</accession>
<feature type="domain" description="Sigma-54 factor interaction" evidence="6">
    <location>
        <begin position="210"/>
        <end position="440"/>
    </location>
</feature>
<evidence type="ECO:0000256" key="2">
    <source>
        <dbReference type="ARBA" id="ARBA00022840"/>
    </source>
</evidence>
<keyword evidence="5" id="KW-0804">Transcription</keyword>
<dbReference type="Pfam" id="PF00158">
    <property type="entry name" value="Sigma54_activat"/>
    <property type="match status" value="1"/>
</dbReference>
<reference evidence="7" key="2">
    <citation type="journal article" date="2004" name="Eur. J. Biochem.">
        <title>Tungsten-containing aldehyde oxidoreductase of Eubacterium acidaminophilum.</title>
        <authorList>
            <person name="Rauh D."/>
            <person name="Graentzdoerffer A."/>
            <person name="Granderath K."/>
            <person name="Andreesen J.R."/>
            <person name="Pich A."/>
        </authorList>
    </citation>
    <scope>NUCLEOTIDE SEQUENCE</scope>
    <source>
        <strain evidence="7">al-2</strain>
    </source>
</reference>
<dbReference type="InterPro" id="IPR025943">
    <property type="entry name" value="Sigma_54_int_dom_ATP-bd_2"/>
</dbReference>
<dbReference type="GO" id="GO:0043565">
    <property type="term" value="F:sequence-specific DNA binding"/>
    <property type="evidence" value="ECO:0007669"/>
    <property type="project" value="InterPro"/>
</dbReference>
<dbReference type="InterPro" id="IPR025662">
    <property type="entry name" value="Sigma_54_int_dom_ATP-bd_1"/>
</dbReference>
<dbReference type="GO" id="GO:0006355">
    <property type="term" value="P:regulation of DNA-templated transcription"/>
    <property type="evidence" value="ECO:0007669"/>
    <property type="project" value="InterPro"/>
</dbReference>
<dbReference type="FunFam" id="3.40.50.300:FF:000006">
    <property type="entry name" value="DNA-binding transcriptional regulator NtrC"/>
    <property type="match status" value="1"/>
</dbReference>
<proteinExistence type="predicted"/>
<dbReference type="InterPro" id="IPR003593">
    <property type="entry name" value="AAA+_ATPase"/>
</dbReference>
<evidence type="ECO:0000313" key="7">
    <source>
        <dbReference type="EMBL" id="CAC50257.1"/>
    </source>
</evidence>
<reference evidence="7" key="1">
    <citation type="thesis" date="2000" institute="Department of Institut fuer Mikrobiologie" country="Universitaet Halle, Halle, Germany">
        <authorList>
            <person name="Rauh D."/>
        </authorList>
    </citation>
    <scope>NUCLEOTIDE SEQUENCE</scope>
    <source>
        <strain evidence="7">al-2</strain>
    </source>
</reference>
<sequence>MDNDIVGMVEKSQRHCEKIGLSRDTVFSRKIIEGRELDDELEKSRELILAAIPFIDHLYRFVRGSDFFIILTDAQGCILNIVGDERILGDAFRFKMIPGAYMNDDCIGTNAMGIVINERIPVQILGDDHYIKAYHKWTCSAAPIMDPDGELIGVINLTGYTEGVHPHTLGMVVAAAFSIEHIITESTSRKRRKMHERISECRAVYNFEKIIGEDPKFLDTIEYAKKISGSKSTILITGETGTGKEVFAQSIHNYSDRAHMPFVAVNCGAIPLNLIESELFGYEEGAFTGAKKGGSEGKFQSADGGTIFLDEIGEMPIDMQVRLLRAIEEGVVTRIGGIRPIPVDVRIIAATNRELRQAVESGKFRKDLFYRLNVLPVCLLPLRERRMDIMLLVDYYMNKLSRRLGKKKIVFNETEIDTLVNYSWPGNIREVQNVVELVLNTGRLPDEIACVQPCMRNDEYSAKKSEEEKHYDLHALEKEHITRALEECGYNISKTARKLGIARNTLYKKIRDFSINCS</sequence>
<evidence type="ECO:0000256" key="5">
    <source>
        <dbReference type="ARBA" id="ARBA00023163"/>
    </source>
</evidence>
<dbReference type="CDD" id="cd00009">
    <property type="entry name" value="AAA"/>
    <property type="match status" value="1"/>
</dbReference>
<evidence type="ECO:0000256" key="4">
    <source>
        <dbReference type="ARBA" id="ARBA00023125"/>
    </source>
</evidence>
<dbReference type="InterPro" id="IPR058031">
    <property type="entry name" value="AAA_lid_NorR"/>
</dbReference>
<organism evidence="7">
    <name type="scientific">Peptoclostridium acidaminophilum</name>
    <name type="common">Eubacterium acidaminophilum</name>
    <dbReference type="NCBI Taxonomy" id="1731"/>
    <lineage>
        <taxon>Bacteria</taxon>
        <taxon>Bacillati</taxon>
        <taxon>Bacillota</taxon>
        <taxon>Clostridia</taxon>
        <taxon>Peptostreptococcales</taxon>
        <taxon>Peptoclostridiaceae</taxon>
        <taxon>Peptoclostridium</taxon>
    </lineage>
</organism>
<dbReference type="InterPro" id="IPR002197">
    <property type="entry name" value="HTH_Fis"/>
</dbReference>
<dbReference type="SUPFAM" id="SSF46689">
    <property type="entry name" value="Homeodomain-like"/>
    <property type="match status" value="1"/>
</dbReference>
<dbReference type="PRINTS" id="PR01590">
    <property type="entry name" value="HTHFIS"/>
</dbReference>
<dbReference type="Gene3D" id="3.30.450.40">
    <property type="match status" value="1"/>
</dbReference>
<dbReference type="Pfam" id="PF01590">
    <property type="entry name" value="GAF"/>
    <property type="match status" value="1"/>
</dbReference>
<dbReference type="GO" id="GO:0005524">
    <property type="term" value="F:ATP binding"/>
    <property type="evidence" value="ECO:0007669"/>
    <property type="project" value="UniProtKB-KW"/>
</dbReference>
<evidence type="ECO:0000256" key="3">
    <source>
        <dbReference type="ARBA" id="ARBA00023015"/>
    </source>
</evidence>
<dbReference type="Gene3D" id="1.10.10.60">
    <property type="entry name" value="Homeodomain-like"/>
    <property type="match status" value="1"/>
</dbReference>
<dbReference type="SMART" id="SM00382">
    <property type="entry name" value="AAA"/>
    <property type="match status" value="1"/>
</dbReference>
<dbReference type="Pfam" id="PF02954">
    <property type="entry name" value="HTH_8"/>
    <property type="match status" value="1"/>
</dbReference>
<dbReference type="Pfam" id="PF25601">
    <property type="entry name" value="AAA_lid_14"/>
    <property type="match status" value="1"/>
</dbReference>
<name>Q93KC9_PEPAC</name>
<dbReference type="PANTHER" id="PTHR32071">
    <property type="entry name" value="TRANSCRIPTIONAL REGULATORY PROTEIN"/>
    <property type="match status" value="1"/>
</dbReference>
<protein>
    <submittedName>
        <fullName evidence="7">AorR protein</fullName>
    </submittedName>
</protein>
<dbReference type="AlphaFoldDB" id="Q93KC9"/>
<keyword evidence="2" id="KW-0067">ATP-binding</keyword>
<dbReference type="InterPro" id="IPR003018">
    <property type="entry name" value="GAF"/>
</dbReference>
<dbReference type="PROSITE" id="PS50045">
    <property type="entry name" value="SIGMA54_INTERACT_4"/>
    <property type="match status" value="1"/>
</dbReference>
<dbReference type="EMBL" id="AJ318790">
    <property type="protein sequence ID" value="CAC50257.1"/>
    <property type="molecule type" value="Genomic_DNA"/>
</dbReference>
<dbReference type="InterPro" id="IPR027417">
    <property type="entry name" value="P-loop_NTPase"/>
</dbReference>
<evidence type="ECO:0000259" key="6">
    <source>
        <dbReference type="PROSITE" id="PS50045"/>
    </source>
</evidence>
<dbReference type="Gene3D" id="3.40.50.300">
    <property type="entry name" value="P-loop containing nucleotide triphosphate hydrolases"/>
    <property type="match status" value="1"/>
</dbReference>
<dbReference type="InterPro" id="IPR002078">
    <property type="entry name" value="Sigma_54_int"/>
</dbReference>